<evidence type="ECO:0000313" key="1">
    <source>
        <dbReference type="EMBL" id="CAH2217495.1"/>
    </source>
</evidence>
<dbReference type="AlphaFoldDB" id="A0A8S4QW38"/>
<sequence>MLRAIANIYIESQALPRRDAFKIFRVCNYSTVPVNDKDMNCNRQLNMPSKTTYGVEQTTNREEYYYIGVSNHI</sequence>
<protein>
    <submittedName>
        <fullName evidence="1">Jg262 protein</fullName>
    </submittedName>
</protein>
<dbReference type="EMBL" id="CAKXAJ010018161">
    <property type="protein sequence ID" value="CAH2217495.1"/>
    <property type="molecule type" value="Genomic_DNA"/>
</dbReference>
<dbReference type="Proteomes" id="UP000838756">
    <property type="component" value="Unassembled WGS sequence"/>
</dbReference>
<name>A0A8S4QW38_9NEOP</name>
<reference evidence="1" key="1">
    <citation type="submission" date="2022-03" db="EMBL/GenBank/DDBJ databases">
        <authorList>
            <person name="Lindestad O."/>
        </authorList>
    </citation>
    <scope>NUCLEOTIDE SEQUENCE</scope>
</reference>
<evidence type="ECO:0000313" key="2">
    <source>
        <dbReference type="Proteomes" id="UP000838756"/>
    </source>
</evidence>
<gene>
    <name evidence="1" type="primary">jg262</name>
    <name evidence="1" type="ORF">PAEG_LOCUS5384</name>
</gene>
<accession>A0A8S4QW38</accession>
<comment type="caution">
    <text evidence="1">The sequence shown here is derived from an EMBL/GenBank/DDBJ whole genome shotgun (WGS) entry which is preliminary data.</text>
</comment>
<keyword evidence="2" id="KW-1185">Reference proteome</keyword>
<proteinExistence type="predicted"/>
<organism evidence="1 2">
    <name type="scientific">Pararge aegeria aegeria</name>
    <dbReference type="NCBI Taxonomy" id="348720"/>
    <lineage>
        <taxon>Eukaryota</taxon>
        <taxon>Metazoa</taxon>
        <taxon>Ecdysozoa</taxon>
        <taxon>Arthropoda</taxon>
        <taxon>Hexapoda</taxon>
        <taxon>Insecta</taxon>
        <taxon>Pterygota</taxon>
        <taxon>Neoptera</taxon>
        <taxon>Endopterygota</taxon>
        <taxon>Lepidoptera</taxon>
        <taxon>Glossata</taxon>
        <taxon>Ditrysia</taxon>
        <taxon>Papilionoidea</taxon>
        <taxon>Nymphalidae</taxon>
        <taxon>Satyrinae</taxon>
        <taxon>Satyrini</taxon>
        <taxon>Parargina</taxon>
        <taxon>Pararge</taxon>
    </lineage>
</organism>